<dbReference type="GO" id="GO:0016682">
    <property type="term" value="F:oxidoreductase activity, acting on diphenols and related substances as donors, oxygen as acceptor"/>
    <property type="evidence" value="ECO:0007669"/>
    <property type="project" value="TreeGrafter"/>
</dbReference>
<keyword evidence="3" id="KW-1003">Cell membrane</keyword>
<dbReference type="AlphaFoldDB" id="A0A917QHB4"/>
<keyword evidence="5 7" id="KW-1133">Transmembrane helix</keyword>
<reference evidence="8 9" key="1">
    <citation type="journal article" date="2014" name="Int. J. Syst. Evol. Microbiol.">
        <title>Complete genome sequence of Corynebacterium casei LMG S-19264T (=DSM 44701T), isolated from a smear-ripened cheese.</title>
        <authorList>
            <consortium name="US DOE Joint Genome Institute (JGI-PGF)"/>
            <person name="Walter F."/>
            <person name="Albersmeier A."/>
            <person name="Kalinowski J."/>
            <person name="Ruckert C."/>
        </authorList>
    </citation>
    <scope>NUCLEOTIDE SEQUENCE [LARGE SCALE GENOMIC DNA]</scope>
    <source>
        <strain evidence="8 9">CGMCC 1.9161</strain>
    </source>
</reference>
<dbReference type="EMBL" id="BMMF01000015">
    <property type="protein sequence ID" value="GGK50581.1"/>
    <property type="molecule type" value="Genomic_DNA"/>
</dbReference>
<dbReference type="GO" id="GO:0019646">
    <property type="term" value="P:aerobic electron transport chain"/>
    <property type="evidence" value="ECO:0007669"/>
    <property type="project" value="TreeGrafter"/>
</dbReference>
<comment type="subcellular location">
    <subcellularLocation>
        <location evidence="1">Cell membrane</location>
        <topology evidence="1">Multi-pass membrane protein</topology>
    </subcellularLocation>
</comment>
<feature type="transmembrane region" description="Helical" evidence="7">
    <location>
        <begin position="305"/>
        <end position="330"/>
    </location>
</feature>
<dbReference type="GO" id="GO:0070069">
    <property type="term" value="C:cytochrome complex"/>
    <property type="evidence" value="ECO:0007669"/>
    <property type="project" value="TreeGrafter"/>
</dbReference>
<feature type="transmembrane region" description="Helical" evidence="7">
    <location>
        <begin position="263"/>
        <end position="285"/>
    </location>
</feature>
<protein>
    <submittedName>
        <fullName evidence="8">Cytochrome bd ubiquinol oxidase subunit II</fullName>
    </submittedName>
</protein>
<evidence type="ECO:0000313" key="8">
    <source>
        <dbReference type="EMBL" id="GGK50581.1"/>
    </source>
</evidence>
<name>A0A917QHB4_9HYPH</name>
<gene>
    <name evidence="8" type="ORF">GCM10011322_42050</name>
</gene>
<keyword evidence="6 7" id="KW-0472">Membrane</keyword>
<evidence type="ECO:0000256" key="6">
    <source>
        <dbReference type="ARBA" id="ARBA00023136"/>
    </source>
</evidence>
<comment type="caution">
    <text evidence="8">The sequence shown here is derived from an EMBL/GenBank/DDBJ whole genome shotgun (WGS) entry which is preliminary data.</text>
</comment>
<feature type="transmembrane region" description="Helical" evidence="7">
    <location>
        <begin position="193"/>
        <end position="217"/>
    </location>
</feature>
<feature type="transmembrane region" description="Helical" evidence="7">
    <location>
        <begin position="127"/>
        <end position="147"/>
    </location>
</feature>
<accession>A0A917QHB4</accession>
<dbReference type="Pfam" id="PF02322">
    <property type="entry name" value="Cyt_bd_oxida_II"/>
    <property type="match status" value="1"/>
</dbReference>
<keyword evidence="9" id="KW-1185">Reference proteome</keyword>
<evidence type="ECO:0000256" key="5">
    <source>
        <dbReference type="ARBA" id="ARBA00022989"/>
    </source>
</evidence>
<feature type="transmembrane region" description="Helical" evidence="7">
    <location>
        <begin position="87"/>
        <end position="106"/>
    </location>
</feature>
<evidence type="ECO:0000256" key="2">
    <source>
        <dbReference type="ARBA" id="ARBA00007543"/>
    </source>
</evidence>
<dbReference type="RefSeq" id="WP_188915243.1">
    <property type="nucleotide sequence ID" value="NZ_BMMF01000015.1"/>
</dbReference>
<keyword evidence="4 7" id="KW-0812">Transmembrane</keyword>
<dbReference type="Proteomes" id="UP000600449">
    <property type="component" value="Unassembled WGS sequence"/>
</dbReference>
<evidence type="ECO:0000256" key="4">
    <source>
        <dbReference type="ARBA" id="ARBA00022692"/>
    </source>
</evidence>
<comment type="similarity">
    <text evidence="2">Belongs to the cytochrome ubiquinol oxidase subunit 2 family.</text>
</comment>
<evidence type="ECO:0000256" key="3">
    <source>
        <dbReference type="ARBA" id="ARBA00022475"/>
    </source>
</evidence>
<sequence>MDLALQAQALGGQSWLPVAFAGLLGLSILLYVILDGYDLGVGILTGATGSHKDRMIASIGPFWDANETWLVLAVGLLLVAFPFAQGVVLGALYLPVTVMLVGLILRGVAFDFRAKAVDGHRAWWDRAFFAGSLIAALAQGYMLGLYITGFERNAANVAFSVLTAVSLVAGYAFIGASWLILKGEGELQRRAVRWAQGTLWLVALGFVAVSVVTPLMSERIFAKWFELPYLVLLAPLPATAAAIFVALHLALKALPTRTDRFAWVPLAGAIALFALGFYGLAYSFFPYVVPERMTIWEAAASDASLLIMFVGACVVLPMIGGYTALSYWIFKGKAGALRYD</sequence>
<dbReference type="PANTHER" id="PTHR43141:SF2">
    <property type="entry name" value="BLR3729 PROTEIN"/>
    <property type="match status" value="1"/>
</dbReference>
<evidence type="ECO:0000256" key="7">
    <source>
        <dbReference type="SAM" id="Phobius"/>
    </source>
</evidence>
<dbReference type="PANTHER" id="PTHR43141">
    <property type="entry name" value="CYTOCHROME BD2 SUBUNIT II"/>
    <property type="match status" value="1"/>
</dbReference>
<feature type="transmembrane region" description="Helical" evidence="7">
    <location>
        <begin position="15"/>
        <end position="34"/>
    </location>
</feature>
<dbReference type="GO" id="GO:0005886">
    <property type="term" value="C:plasma membrane"/>
    <property type="evidence" value="ECO:0007669"/>
    <property type="project" value="UniProtKB-SubCell"/>
</dbReference>
<proteinExistence type="inferred from homology"/>
<organism evidence="8 9">
    <name type="scientific">Salinarimonas ramus</name>
    <dbReference type="NCBI Taxonomy" id="690164"/>
    <lineage>
        <taxon>Bacteria</taxon>
        <taxon>Pseudomonadati</taxon>
        <taxon>Pseudomonadota</taxon>
        <taxon>Alphaproteobacteria</taxon>
        <taxon>Hyphomicrobiales</taxon>
        <taxon>Salinarimonadaceae</taxon>
        <taxon>Salinarimonas</taxon>
    </lineage>
</organism>
<dbReference type="GO" id="GO:0009055">
    <property type="term" value="F:electron transfer activity"/>
    <property type="evidence" value="ECO:0007669"/>
    <property type="project" value="TreeGrafter"/>
</dbReference>
<feature type="transmembrane region" description="Helical" evidence="7">
    <location>
        <begin position="159"/>
        <end position="181"/>
    </location>
</feature>
<evidence type="ECO:0000313" key="9">
    <source>
        <dbReference type="Proteomes" id="UP000600449"/>
    </source>
</evidence>
<dbReference type="InterPro" id="IPR003317">
    <property type="entry name" value="Cyt-d_oxidase_su2"/>
</dbReference>
<feature type="transmembrane region" description="Helical" evidence="7">
    <location>
        <begin position="229"/>
        <end position="251"/>
    </location>
</feature>
<feature type="transmembrane region" description="Helical" evidence="7">
    <location>
        <begin position="55"/>
        <end position="81"/>
    </location>
</feature>
<evidence type="ECO:0000256" key="1">
    <source>
        <dbReference type="ARBA" id="ARBA00004651"/>
    </source>
</evidence>